<dbReference type="Pfam" id="PF13426">
    <property type="entry name" value="PAS_9"/>
    <property type="match status" value="2"/>
</dbReference>
<dbReference type="InterPro" id="IPR001633">
    <property type="entry name" value="EAL_dom"/>
</dbReference>
<sequence>MTGLTPAQFESTALYRQLARVIEQPASAPLLQTVPLADSDSQLLATVDRLHMGDDAILLLITLNQPRPGQLPCISLDLKHEQNQPNQALLQLAETMHCDYQQLLPEVIQQNWKDIPLAIFSTEVHYQNLLLRWLIMPRADGQTLYCLGMPVDEQELYQQILEYSVDGIYQTHRSGKILFANQALLQLFGYDNLEGMQRAIQDVSSDLYVHPEHRHQFVSLLDEHGIAEAFECQMRTATGKIIWLRQNARSVRGINGKTVFIIGTVSDITQQKRAEQALRYAEEQYRGLYENAVAGLFRSSIKGYFLSVNPALATMFGFNSPAACIRYYTDLSNQLYVKPQQRKQLLRQMLSNKDVIRNEMEVYRRDGSTMWILQNLRLVRDANGKALHIEGSTIDITQSKQAQQRINHLAHHDSLTQLPNRIALAQQISRCLGEVSKGLCSGFYLLMLDLDNFKDINDTQGHGLGDQLLQIVADRIRSLPAQHFDVARIGGDEFALLVRQNDQTIETFCQQLLDVIAQPMQLSNQLFRIGASIGVVHYQPTDPLQTADQALQRLLRQADLALYQSKDNGRNCYSFYSPDLDARLQETRQLERDLYDALRSEEQFFLVFQPLINCANGRLLGAEVLLRWQHPDRGLISPAQFIPLAENCGLSSELDDWVLRHACQQLRQWQDRDRPLPLSVNLSAQQFSQLDLLSRIQGLIDEFAIAPAYLGLELTETAALTNHQTAVTVLKQLRELGISIALDDFGTGYSSLGYLQDMPVTKVKLDRAFIAGIVSDPRQRAIVSAVVSLVRSLGLILNVEGVETVEQFKVLQAFHVDELQGFLLGRPVIAAELERQWLGAEGWQALTLPD</sequence>
<evidence type="ECO:0000259" key="4">
    <source>
        <dbReference type="PROSITE" id="PS50887"/>
    </source>
</evidence>
<dbReference type="PROSITE" id="PS50112">
    <property type="entry name" value="PAS"/>
    <property type="match status" value="2"/>
</dbReference>
<dbReference type="PROSITE" id="PS50883">
    <property type="entry name" value="EAL"/>
    <property type="match status" value="1"/>
</dbReference>
<dbReference type="InterPro" id="IPR035919">
    <property type="entry name" value="EAL_sf"/>
</dbReference>
<gene>
    <name evidence="5" type="ORF">C4K68_23725</name>
</gene>
<evidence type="ECO:0000259" key="2">
    <source>
        <dbReference type="PROSITE" id="PS50113"/>
    </source>
</evidence>
<dbReference type="PANTHER" id="PTHR44757:SF2">
    <property type="entry name" value="BIOFILM ARCHITECTURE MAINTENANCE PROTEIN MBAA"/>
    <property type="match status" value="1"/>
</dbReference>
<dbReference type="NCBIfam" id="TIGR00254">
    <property type="entry name" value="GGDEF"/>
    <property type="match status" value="1"/>
</dbReference>
<reference evidence="5 6" key="1">
    <citation type="submission" date="2018-02" db="EMBL/GenBank/DDBJ databases">
        <title>novel marine gammaproteobacteria from coastal saline agro ecosystem.</title>
        <authorList>
            <person name="Krishnan R."/>
            <person name="Ramesh Kumar N."/>
        </authorList>
    </citation>
    <scope>NUCLEOTIDE SEQUENCE [LARGE SCALE GENOMIC DNA]</scope>
    <source>
        <strain evidence="5 6">228</strain>
    </source>
</reference>
<dbReference type="Gene3D" id="3.30.70.270">
    <property type="match status" value="1"/>
</dbReference>
<dbReference type="SMART" id="SM00086">
    <property type="entry name" value="PAC"/>
    <property type="match status" value="2"/>
</dbReference>
<dbReference type="CDD" id="cd01949">
    <property type="entry name" value="GGDEF"/>
    <property type="match status" value="1"/>
</dbReference>
<evidence type="ECO:0000259" key="1">
    <source>
        <dbReference type="PROSITE" id="PS50112"/>
    </source>
</evidence>
<evidence type="ECO:0000313" key="5">
    <source>
        <dbReference type="EMBL" id="PPC74742.1"/>
    </source>
</evidence>
<feature type="domain" description="GGDEF" evidence="4">
    <location>
        <begin position="441"/>
        <end position="578"/>
    </location>
</feature>
<feature type="domain" description="PAC" evidence="2">
    <location>
        <begin position="356"/>
        <end position="408"/>
    </location>
</feature>
<dbReference type="InterPro" id="IPR029787">
    <property type="entry name" value="Nucleotide_cyclase"/>
</dbReference>
<comment type="caution">
    <text evidence="5">The sequence shown here is derived from an EMBL/GenBank/DDBJ whole genome shotgun (WGS) entry which is preliminary data.</text>
</comment>
<dbReference type="NCBIfam" id="TIGR00229">
    <property type="entry name" value="sensory_box"/>
    <property type="match status" value="2"/>
</dbReference>
<feature type="domain" description="PAS" evidence="1">
    <location>
        <begin position="153"/>
        <end position="223"/>
    </location>
</feature>
<dbReference type="SMART" id="SM00091">
    <property type="entry name" value="PAS"/>
    <property type="match status" value="2"/>
</dbReference>
<feature type="domain" description="PAC" evidence="2">
    <location>
        <begin position="228"/>
        <end position="280"/>
    </location>
</feature>
<organism evidence="5 6">
    <name type="scientific">Proteobacteria bacterium 228</name>
    <dbReference type="NCBI Taxonomy" id="2083153"/>
    <lineage>
        <taxon>Bacteria</taxon>
        <taxon>Pseudomonadati</taxon>
        <taxon>Pseudomonadota</taxon>
    </lineage>
</organism>
<accession>A0A2S5KJ15</accession>
<evidence type="ECO:0000259" key="3">
    <source>
        <dbReference type="PROSITE" id="PS50883"/>
    </source>
</evidence>
<feature type="domain" description="EAL" evidence="3">
    <location>
        <begin position="587"/>
        <end position="841"/>
    </location>
</feature>
<dbReference type="SUPFAM" id="SSF55785">
    <property type="entry name" value="PYP-like sensor domain (PAS domain)"/>
    <property type="match status" value="2"/>
</dbReference>
<dbReference type="PANTHER" id="PTHR44757">
    <property type="entry name" value="DIGUANYLATE CYCLASE DGCP"/>
    <property type="match status" value="1"/>
</dbReference>
<protein>
    <recommendedName>
        <fullName evidence="7">GGDEF domain-containing protein</fullName>
    </recommendedName>
</protein>
<dbReference type="CDD" id="cd00130">
    <property type="entry name" value="PAS"/>
    <property type="match status" value="2"/>
</dbReference>
<proteinExistence type="predicted"/>
<dbReference type="InterPro" id="IPR035965">
    <property type="entry name" value="PAS-like_dom_sf"/>
</dbReference>
<dbReference type="InterPro" id="IPR043128">
    <property type="entry name" value="Rev_trsase/Diguanyl_cyclase"/>
</dbReference>
<name>A0A2S5KJ15_9PROT</name>
<dbReference type="Pfam" id="PF00563">
    <property type="entry name" value="EAL"/>
    <property type="match status" value="1"/>
</dbReference>
<dbReference type="InterPro" id="IPR000014">
    <property type="entry name" value="PAS"/>
</dbReference>
<dbReference type="SMART" id="SM00267">
    <property type="entry name" value="GGDEF"/>
    <property type="match status" value="1"/>
</dbReference>
<dbReference type="InterPro" id="IPR001610">
    <property type="entry name" value="PAC"/>
</dbReference>
<dbReference type="Gene3D" id="3.30.450.20">
    <property type="entry name" value="PAS domain"/>
    <property type="match status" value="2"/>
</dbReference>
<dbReference type="CDD" id="cd01948">
    <property type="entry name" value="EAL"/>
    <property type="match status" value="1"/>
</dbReference>
<dbReference type="InterPro" id="IPR000700">
    <property type="entry name" value="PAS-assoc_C"/>
</dbReference>
<dbReference type="Pfam" id="PF00990">
    <property type="entry name" value="GGDEF"/>
    <property type="match status" value="1"/>
</dbReference>
<dbReference type="Proteomes" id="UP000238196">
    <property type="component" value="Unassembled WGS sequence"/>
</dbReference>
<dbReference type="EMBL" id="PRLP01000127">
    <property type="protein sequence ID" value="PPC74742.1"/>
    <property type="molecule type" value="Genomic_DNA"/>
</dbReference>
<evidence type="ECO:0008006" key="7">
    <source>
        <dbReference type="Google" id="ProtNLM"/>
    </source>
</evidence>
<dbReference type="AlphaFoldDB" id="A0A2S5KJ15"/>
<dbReference type="Gene3D" id="3.20.20.450">
    <property type="entry name" value="EAL domain"/>
    <property type="match status" value="1"/>
</dbReference>
<dbReference type="PROSITE" id="PS50887">
    <property type="entry name" value="GGDEF"/>
    <property type="match status" value="1"/>
</dbReference>
<dbReference type="SMART" id="SM00052">
    <property type="entry name" value="EAL"/>
    <property type="match status" value="1"/>
</dbReference>
<dbReference type="InterPro" id="IPR000160">
    <property type="entry name" value="GGDEF_dom"/>
</dbReference>
<dbReference type="PROSITE" id="PS50113">
    <property type="entry name" value="PAC"/>
    <property type="match status" value="2"/>
</dbReference>
<evidence type="ECO:0000313" key="6">
    <source>
        <dbReference type="Proteomes" id="UP000238196"/>
    </source>
</evidence>
<dbReference type="InterPro" id="IPR052155">
    <property type="entry name" value="Biofilm_reg_signaling"/>
</dbReference>
<feature type="domain" description="PAS" evidence="1">
    <location>
        <begin position="281"/>
        <end position="319"/>
    </location>
</feature>
<dbReference type="SUPFAM" id="SSF55073">
    <property type="entry name" value="Nucleotide cyclase"/>
    <property type="match status" value="1"/>
</dbReference>
<dbReference type="SUPFAM" id="SSF141868">
    <property type="entry name" value="EAL domain-like"/>
    <property type="match status" value="1"/>
</dbReference>